<sequence length="132" mass="14033">MTRILAVLACLFGAGAAAAEPVIYQCAIAESNAGGGYLSPQVIISHDAATGEAIVYDAIVHHVHGKPIPAKIVQADAKRLTVSWRVTLRNGTGQVTQMSYRAVYLKGLKSFMLSARPSGFEDIFEGRGTCKL</sequence>
<keyword evidence="1" id="KW-0732">Signal</keyword>
<feature type="signal peptide" evidence="1">
    <location>
        <begin position="1"/>
        <end position="19"/>
    </location>
</feature>
<reference evidence="2" key="1">
    <citation type="submission" date="2020-05" db="EMBL/GenBank/DDBJ databases">
        <title>Fertoebacter nigrum gen. nov., sp. nov., a new member of the family Rhodobacteraceae.</title>
        <authorList>
            <person name="Szuroczki S."/>
            <person name="Abbaszade G."/>
            <person name="Buni D."/>
            <person name="Schumann P."/>
            <person name="Toth E."/>
        </authorList>
    </citation>
    <scope>NUCLEOTIDE SEQUENCE</scope>
    <source>
        <strain evidence="2">RG-N-1a</strain>
    </source>
</reference>
<keyword evidence="3" id="KW-1185">Reference proteome</keyword>
<evidence type="ECO:0000256" key="1">
    <source>
        <dbReference type="SAM" id="SignalP"/>
    </source>
</evidence>
<dbReference type="RefSeq" id="WP_152824044.1">
    <property type="nucleotide sequence ID" value="NZ_WHUT02000001.1"/>
</dbReference>
<accession>A0A8X8KPV9</accession>
<protein>
    <submittedName>
        <fullName evidence="2">Uncharacterized protein</fullName>
    </submittedName>
</protein>
<dbReference type="Proteomes" id="UP000484076">
    <property type="component" value="Unassembled WGS sequence"/>
</dbReference>
<dbReference type="AlphaFoldDB" id="A0A8X8KPV9"/>
<proteinExistence type="predicted"/>
<feature type="chain" id="PRO_5036496691" evidence="1">
    <location>
        <begin position="20"/>
        <end position="132"/>
    </location>
</feature>
<evidence type="ECO:0000313" key="2">
    <source>
        <dbReference type="EMBL" id="NUB43402.1"/>
    </source>
</evidence>
<gene>
    <name evidence="2" type="ORF">GEU84_003310</name>
</gene>
<name>A0A8X8KPV9_9RHOB</name>
<comment type="caution">
    <text evidence="2">The sequence shown here is derived from an EMBL/GenBank/DDBJ whole genome shotgun (WGS) entry which is preliminary data.</text>
</comment>
<dbReference type="EMBL" id="WHUT02000001">
    <property type="protein sequence ID" value="NUB43402.1"/>
    <property type="molecule type" value="Genomic_DNA"/>
</dbReference>
<organism evidence="2 3">
    <name type="scientific">Fertoeibacter niger</name>
    <dbReference type="NCBI Taxonomy" id="2656921"/>
    <lineage>
        <taxon>Bacteria</taxon>
        <taxon>Pseudomonadati</taxon>
        <taxon>Pseudomonadota</taxon>
        <taxon>Alphaproteobacteria</taxon>
        <taxon>Rhodobacterales</taxon>
        <taxon>Paracoccaceae</taxon>
        <taxon>Fertoeibacter</taxon>
    </lineage>
</organism>
<evidence type="ECO:0000313" key="3">
    <source>
        <dbReference type="Proteomes" id="UP000484076"/>
    </source>
</evidence>